<feature type="transmembrane region" description="Helical" evidence="4">
    <location>
        <begin position="289"/>
        <end position="311"/>
    </location>
</feature>
<feature type="transmembrane region" description="Helical" evidence="4">
    <location>
        <begin position="341"/>
        <end position="361"/>
    </location>
</feature>
<dbReference type="Pfam" id="PF00535">
    <property type="entry name" value="Glycos_transf_2"/>
    <property type="match status" value="1"/>
</dbReference>
<keyword evidence="3" id="KW-0808">Transferase</keyword>
<accession>A0AA96GDF2</accession>
<name>A0AA96GDF2_9BACT</name>
<keyword evidence="7" id="KW-1185">Reference proteome</keyword>
<comment type="similarity">
    <text evidence="1">Belongs to the glycosyltransferase 2 family.</text>
</comment>
<dbReference type="KEGG" id="nall:PP769_18400"/>
<evidence type="ECO:0000259" key="5">
    <source>
        <dbReference type="Pfam" id="PF00535"/>
    </source>
</evidence>
<evidence type="ECO:0000256" key="3">
    <source>
        <dbReference type="ARBA" id="ARBA00022679"/>
    </source>
</evidence>
<keyword evidence="4" id="KW-1133">Transmembrane helix</keyword>
<evidence type="ECO:0000256" key="4">
    <source>
        <dbReference type="SAM" id="Phobius"/>
    </source>
</evidence>
<dbReference type="AlphaFoldDB" id="A0AA96GDF2"/>
<dbReference type="PANTHER" id="PTHR43630">
    <property type="entry name" value="POLY-BETA-1,6-N-ACETYL-D-GLUCOSAMINE SYNTHASE"/>
    <property type="match status" value="1"/>
</dbReference>
<protein>
    <submittedName>
        <fullName evidence="6">Glycosyltransferase family 2 protein</fullName>
    </submittedName>
</protein>
<evidence type="ECO:0000313" key="6">
    <source>
        <dbReference type="EMBL" id="WNM57920.1"/>
    </source>
</evidence>
<feature type="transmembrane region" description="Helical" evidence="4">
    <location>
        <begin position="6"/>
        <end position="27"/>
    </location>
</feature>
<sequence length="378" mass="42906">MKILFWVAFVAVLYTYFGYPFLVWVFARIRPRPIKQETIFPSVSMVIAAYNEEKVIGAKMVNTMALAYPEGQLEIIVVADGSTDQTVSIAQSYATQGITVLYRPLRQGKTAALNHAVSSAKGEIIFFSDANTLYEPTVIQKIVRNFHDPSVGGVSGRKVILKDSARQTSQGETAFWNYEGWLKSEESHLGSIVGADGEIFAIRKSLFSSMPPSIVHDDMFLSLKIVETGFRVIYEEEATSAEYSSKTLHDEFFLKVRYASAGYQILSEFRSMFLPPKTIFAFQFISHKLFRWLIPFFLLAMLLASAVIPSLWYQSLFWGQIFFYLAAVLGWVLMEKLGQTNIFYVPLYFCMGNAAALYGFFRHFFSAGQTSLWRKAER</sequence>
<dbReference type="PANTHER" id="PTHR43630:SF1">
    <property type="entry name" value="POLY-BETA-1,6-N-ACETYL-D-GLUCOSAMINE SYNTHASE"/>
    <property type="match status" value="1"/>
</dbReference>
<feature type="transmembrane region" description="Helical" evidence="4">
    <location>
        <begin position="317"/>
        <end position="334"/>
    </location>
</feature>
<dbReference type="SUPFAM" id="SSF53448">
    <property type="entry name" value="Nucleotide-diphospho-sugar transferases"/>
    <property type="match status" value="1"/>
</dbReference>
<organism evidence="6 7">
    <name type="scientific">Candidatus Nitrospira allomarina</name>
    <dbReference type="NCBI Taxonomy" id="3020900"/>
    <lineage>
        <taxon>Bacteria</taxon>
        <taxon>Pseudomonadati</taxon>
        <taxon>Nitrospirota</taxon>
        <taxon>Nitrospiria</taxon>
        <taxon>Nitrospirales</taxon>
        <taxon>Nitrospiraceae</taxon>
        <taxon>Nitrospira</taxon>
    </lineage>
</organism>
<dbReference type="RefSeq" id="WP_312643006.1">
    <property type="nucleotide sequence ID" value="NZ_CP116967.1"/>
</dbReference>
<dbReference type="Gene3D" id="3.90.550.10">
    <property type="entry name" value="Spore Coat Polysaccharide Biosynthesis Protein SpsA, Chain A"/>
    <property type="match status" value="1"/>
</dbReference>
<gene>
    <name evidence="6" type="ORF">PP769_18400</name>
</gene>
<keyword evidence="2" id="KW-0328">Glycosyltransferase</keyword>
<feature type="domain" description="Glycosyltransferase 2-like" evidence="5">
    <location>
        <begin position="44"/>
        <end position="207"/>
    </location>
</feature>
<dbReference type="InterPro" id="IPR001173">
    <property type="entry name" value="Glyco_trans_2-like"/>
</dbReference>
<keyword evidence="4" id="KW-0472">Membrane</keyword>
<keyword evidence="4" id="KW-0812">Transmembrane</keyword>
<evidence type="ECO:0000313" key="7">
    <source>
        <dbReference type="Proteomes" id="UP001302719"/>
    </source>
</evidence>
<dbReference type="EMBL" id="CP116967">
    <property type="protein sequence ID" value="WNM57920.1"/>
    <property type="molecule type" value="Genomic_DNA"/>
</dbReference>
<dbReference type="Proteomes" id="UP001302719">
    <property type="component" value="Chromosome"/>
</dbReference>
<evidence type="ECO:0000256" key="2">
    <source>
        <dbReference type="ARBA" id="ARBA00022676"/>
    </source>
</evidence>
<reference evidence="6 7" key="1">
    <citation type="submission" date="2023-01" db="EMBL/GenBank/DDBJ databases">
        <title>Cultivation and genomic characterization of new, ubiquitous marine nitrite-oxidizing bacteria from the Nitrospirales.</title>
        <authorList>
            <person name="Mueller A.J."/>
            <person name="Daebeler A."/>
            <person name="Herbold C.W."/>
            <person name="Kirkegaard R.H."/>
            <person name="Daims H."/>
        </authorList>
    </citation>
    <scope>NUCLEOTIDE SEQUENCE [LARGE SCALE GENOMIC DNA]</scope>
    <source>
        <strain evidence="6 7">VA</strain>
    </source>
</reference>
<dbReference type="CDD" id="cd06439">
    <property type="entry name" value="CESA_like_1"/>
    <property type="match status" value="1"/>
</dbReference>
<dbReference type="GO" id="GO:0016757">
    <property type="term" value="F:glycosyltransferase activity"/>
    <property type="evidence" value="ECO:0007669"/>
    <property type="project" value="UniProtKB-KW"/>
</dbReference>
<evidence type="ECO:0000256" key="1">
    <source>
        <dbReference type="ARBA" id="ARBA00006739"/>
    </source>
</evidence>
<dbReference type="InterPro" id="IPR029044">
    <property type="entry name" value="Nucleotide-diphossugar_trans"/>
</dbReference>
<proteinExistence type="inferred from homology"/>